<comment type="caution">
    <text evidence="1">The sequence shown here is derived from an EMBL/GenBank/DDBJ whole genome shotgun (WGS) entry which is preliminary data.</text>
</comment>
<keyword evidence="2" id="KW-1185">Reference proteome</keyword>
<evidence type="ECO:0000313" key="2">
    <source>
        <dbReference type="Proteomes" id="UP001527099"/>
    </source>
</evidence>
<dbReference type="EMBL" id="JAMDMX010000079">
    <property type="protein sequence ID" value="MCY9695728.1"/>
    <property type="molecule type" value="Genomic_DNA"/>
</dbReference>
<organism evidence="1 2">
    <name type="scientific">Paenibacillus alginolyticus</name>
    <dbReference type="NCBI Taxonomy" id="59839"/>
    <lineage>
        <taxon>Bacteria</taxon>
        <taxon>Bacillati</taxon>
        <taxon>Bacillota</taxon>
        <taxon>Bacilli</taxon>
        <taxon>Bacillales</taxon>
        <taxon>Paenibacillaceae</taxon>
        <taxon>Paenibacillus</taxon>
    </lineage>
</organism>
<proteinExistence type="predicted"/>
<name>A0ABT4GHR4_9BACL</name>
<sequence length="236" mass="27011">MQTTTIESIARTAGDILSHAWKTVFDEEKDELTEMFKKFGDRAYGAWIQQFMAPVAERLAADGFIIRGGFNLKDSIENWGPPEERERCVWYVVKTAEGEELGTLVLQVYHSHHSFFMPRAPRLLALEVTDREAIIAALSDASTRIRWDLREERMPQPQLQSFPSQQFEYATDTSIGDGLKSTADGQLYSWNLDDTLGHWGRYGWELVTVVPVGGKMIAYFKRPLNDLIKKGEWCKD</sequence>
<protein>
    <submittedName>
        <fullName evidence="1">DUF6022 family protein</fullName>
    </submittedName>
</protein>
<dbReference type="InterPro" id="IPR046064">
    <property type="entry name" value="DUF6022"/>
</dbReference>
<dbReference type="Pfam" id="PF19486">
    <property type="entry name" value="DUF6022"/>
    <property type="match status" value="1"/>
</dbReference>
<reference evidence="1 2" key="1">
    <citation type="submission" date="2022-05" db="EMBL/GenBank/DDBJ databases">
        <title>Genome Sequencing of Bee-Associated Microbes.</title>
        <authorList>
            <person name="Dunlap C."/>
        </authorList>
    </citation>
    <scope>NUCLEOTIDE SEQUENCE [LARGE SCALE GENOMIC DNA]</scope>
    <source>
        <strain evidence="1 2">NRRL B-14421</strain>
    </source>
</reference>
<accession>A0ABT4GHR4</accession>
<evidence type="ECO:0000313" key="1">
    <source>
        <dbReference type="EMBL" id="MCY9695728.1"/>
    </source>
</evidence>
<dbReference type="RefSeq" id="WP_051254151.1">
    <property type="nucleotide sequence ID" value="NZ_JAMDMW010000009.1"/>
</dbReference>
<dbReference type="Proteomes" id="UP001527099">
    <property type="component" value="Unassembled WGS sequence"/>
</dbReference>
<gene>
    <name evidence="1" type="ORF">M5X19_22890</name>
</gene>